<protein>
    <recommendedName>
        <fullName evidence="3">Coenzyme F420 hydrogenase subunit gamma</fullName>
        <ecNumber evidence="3">1.12.98.1</ecNumber>
    </recommendedName>
</protein>
<dbReference type="NCBIfam" id="TIGR03294">
    <property type="entry name" value="FrhG"/>
    <property type="match status" value="1"/>
</dbReference>
<dbReference type="PROSITE" id="PS00198">
    <property type="entry name" value="4FE4S_FER_1"/>
    <property type="match status" value="1"/>
</dbReference>
<proteinExistence type="inferred from homology"/>
<reference evidence="5 6" key="1">
    <citation type="journal article" date="2017" name="BMC Genomics">
        <title>Genomic analysis of methanogenic archaea reveals a shift towards energy conservation.</title>
        <authorList>
            <person name="Gilmore S.P."/>
            <person name="Henske J.K."/>
            <person name="Sexton J.A."/>
            <person name="Solomon K.V."/>
            <person name="Seppala S."/>
            <person name="Yoo J.I."/>
            <person name="Huyett L.M."/>
            <person name="Pressman A."/>
            <person name="Cogan J.Z."/>
            <person name="Kivenson V."/>
            <person name="Peng X."/>
            <person name="Tan Y."/>
            <person name="Valentine D.L."/>
            <person name="O'Malley M.A."/>
        </authorList>
    </citation>
    <scope>NUCLEOTIDE SEQUENCE [LARGE SCALE GENOMIC DNA]</scope>
    <source>
        <strain evidence="5 6">1R-7</strain>
    </source>
</reference>
<evidence type="ECO:0000313" key="5">
    <source>
        <dbReference type="EMBL" id="PAV07209.1"/>
    </source>
</evidence>
<dbReference type="EMBL" id="LMVN01000021">
    <property type="protein sequence ID" value="PAV07209.1"/>
    <property type="molecule type" value="Genomic_DNA"/>
</dbReference>
<organism evidence="5 6">
    <name type="scientific">Methanosphaera cuniculi</name>
    <dbReference type="NCBI Taxonomy" id="1077256"/>
    <lineage>
        <taxon>Archaea</taxon>
        <taxon>Methanobacteriati</taxon>
        <taxon>Methanobacteriota</taxon>
        <taxon>Methanomada group</taxon>
        <taxon>Methanobacteria</taxon>
        <taxon>Methanobacteriales</taxon>
        <taxon>Methanobacteriaceae</taxon>
        <taxon>Methanosphaera</taxon>
    </lineage>
</organism>
<dbReference type="Pfam" id="PF00037">
    <property type="entry name" value="Fer4"/>
    <property type="match status" value="1"/>
</dbReference>
<comment type="caution">
    <text evidence="5">The sequence shown here is derived from an EMBL/GenBank/DDBJ whole genome shotgun (WGS) entry which is preliminary data.</text>
</comment>
<sequence length="262" mass="29204">MRNLLSKIKNIFTNKESKAEPETTQQKAKGQKLKVGYIHLSGCTGDLMSFTENYDDLVDLLHAVDIVYGTTLIDRWDMPEMDIVLIEGSVCLEDEHSIKELKEAREKADLLVAFGSCASTGGFTVYAKGGQQAQPQHSSFVPLQYIVDVDMAIPGCPPSPESIKKVILAAATNDMEYLKPFMEFAKNKEACGCDLQKKIVNQSICIGCGTCAAACPTRAMTMKDGRPLFNCDRCVKCGLCYYQCTRSWWPIDQIRKDMQKEQ</sequence>
<comment type="similarity">
    <text evidence="1">Belongs to the FrhG family.</text>
</comment>
<dbReference type="SUPFAM" id="SSF56770">
    <property type="entry name" value="HydA/Nqo6-like"/>
    <property type="match status" value="1"/>
</dbReference>
<dbReference type="PROSITE" id="PS51379">
    <property type="entry name" value="4FE4S_FER_2"/>
    <property type="match status" value="2"/>
</dbReference>
<evidence type="ECO:0000256" key="3">
    <source>
        <dbReference type="NCBIfam" id="TIGR03294"/>
    </source>
</evidence>
<dbReference type="GO" id="GO:0016151">
    <property type="term" value="F:nickel cation binding"/>
    <property type="evidence" value="ECO:0007669"/>
    <property type="project" value="InterPro"/>
</dbReference>
<dbReference type="PANTHER" id="PTHR42845:SF2">
    <property type="entry name" value="F420-NON-REDUCING HYDROGENASE VHU SUBUNIT G"/>
    <property type="match status" value="1"/>
</dbReference>
<dbReference type="Gene3D" id="3.30.70.20">
    <property type="match status" value="1"/>
</dbReference>
<dbReference type="InterPro" id="IPR017896">
    <property type="entry name" value="4Fe4S_Fe-S-bd"/>
</dbReference>
<dbReference type="PANTHER" id="PTHR42845">
    <property type="entry name" value="COENZYME F420-REDUCING HYDROGENASE, GAMMA SUBUNIT"/>
    <property type="match status" value="1"/>
</dbReference>
<dbReference type="GO" id="GO:0050660">
    <property type="term" value="F:flavin adenine dinucleotide binding"/>
    <property type="evidence" value="ECO:0007669"/>
    <property type="project" value="InterPro"/>
</dbReference>
<dbReference type="Pfam" id="PF12800">
    <property type="entry name" value="Fer4_4"/>
    <property type="match status" value="1"/>
</dbReference>
<dbReference type="InterPro" id="IPR006137">
    <property type="entry name" value="NADH_UbQ_OxRdtase-like_20kDa"/>
</dbReference>
<dbReference type="Proteomes" id="UP000217528">
    <property type="component" value="Unassembled WGS sequence"/>
</dbReference>
<name>A0A2A2HCQ2_9EURY</name>
<accession>A0A2A2HCQ2</accession>
<evidence type="ECO:0000259" key="4">
    <source>
        <dbReference type="PROSITE" id="PS51379"/>
    </source>
</evidence>
<dbReference type="Gene3D" id="3.40.50.700">
    <property type="entry name" value="NADH:ubiquinone oxidoreductase-like, 20kDa subunit"/>
    <property type="match status" value="1"/>
</dbReference>
<feature type="domain" description="4Fe-4S ferredoxin-type" evidence="4">
    <location>
        <begin position="226"/>
        <end position="254"/>
    </location>
</feature>
<dbReference type="GO" id="GO:0050454">
    <property type="term" value="F:coenzyme F420 hydrogenase activity"/>
    <property type="evidence" value="ECO:0007669"/>
    <property type="project" value="UniProtKB-EC"/>
</dbReference>
<dbReference type="InterPro" id="IPR051349">
    <property type="entry name" value="Hydrogenase_assoc-protein"/>
</dbReference>
<dbReference type="Pfam" id="PF01058">
    <property type="entry name" value="Oxidored_q6"/>
    <property type="match status" value="1"/>
</dbReference>
<keyword evidence="2" id="KW-0560">Oxidoreductase</keyword>
<evidence type="ECO:0000256" key="1">
    <source>
        <dbReference type="ARBA" id="ARBA00010870"/>
    </source>
</evidence>
<dbReference type="InterPro" id="IPR017681">
    <property type="entry name" value="Coenz_F420_hydrogenase_gsu"/>
</dbReference>
<evidence type="ECO:0000256" key="2">
    <source>
        <dbReference type="ARBA" id="ARBA00023002"/>
    </source>
</evidence>
<gene>
    <name evidence="5" type="ORF">ASJ82_05940</name>
</gene>
<keyword evidence="6" id="KW-1185">Reference proteome</keyword>
<dbReference type="InterPro" id="IPR037024">
    <property type="entry name" value="NiFe_Hase_small_N_sf"/>
</dbReference>
<dbReference type="AlphaFoldDB" id="A0A2A2HCQ2"/>
<dbReference type="InterPro" id="IPR017900">
    <property type="entry name" value="4Fe4S_Fe_S_CS"/>
</dbReference>
<evidence type="ECO:0000313" key="6">
    <source>
        <dbReference type="Proteomes" id="UP000217528"/>
    </source>
</evidence>
<dbReference type="EC" id="1.12.98.1" evidence="3"/>
<dbReference type="GO" id="GO:0051536">
    <property type="term" value="F:iron-sulfur cluster binding"/>
    <property type="evidence" value="ECO:0007669"/>
    <property type="project" value="InterPro"/>
</dbReference>
<feature type="domain" description="4Fe-4S ferredoxin-type" evidence="4">
    <location>
        <begin position="196"/>
        <end position="225"/>
    </location>
</feature>